<comment type="caution">
    <text evidence="7">The sequence shown here is derived from an EMBL/GenBank/DDBJ whole genome shotgun (WGS) entry which is preliminary data.</text>
</comment>
<proteinExistence type="predicted"/>
<evidence type="ECO:0000256" key="5">
    <source>
        <dbReference type="ARBA" id="ARBA00023163"/>
    </source>
</evidence>
<dbReference type="PANTHER" id="PTHR36206:SF14">
    <property type="entry name" value="ZN(2)-C6 FUNGAL-TYPE DOMAIN-CONTAINING PROTEIN-RELATED"/>
    <property type="match status" value="1"/>
</dbReference>
<accession>A0ABR3XTF9</accession>
<keyword evidence="3" id="KW-0805">Transcription regulation</keyword>
<keyword evidence="6" id="KW-0539">Nucleus</keyword>
<keyword evidence="8" id="KW-1185">Reference proteome</keyword>
<dbReference type="InterPro" id="IPR052360">
    <property type="entry name" value="Transcr_Regulatory_Proteins"/>
</dbReference>
<name>A0ABR3XTF9_9EURO</name>
<keyword evidence="2" id="KW-0862">Zinc</keyword>
<evidence type="ECO:0000313" key="8">
    <source>
        <dbReference type="Proteomes" id="UP001583193"/>
    </source>
</evidence>
<keyword evidence="5" id="KW-0804">Transcription</keyword>
<reference evidence="7 8" key="1">
    <citation type="journal article" date="2024" name="IMA Fungus">
        <title>IMA Genome - F19 : A genome assembly and annotation guide to empower mycologists, including annotated draft genome sequences of Ceratocystis pirilliformis, Diaporthe australafricana, Fusarium ophioides, Paecilomyces lecythidis, and Sporothrix stenoceras.</title>
        <authorList>
            <person name="Aylward J."/>
            <person name="Wilson A.M."/>
            <person name="Visagie C.M."/>
            <person name="Spraker J."/>
            <person name="Barnes I."/>
            <person name="Buitendag C."/>
            <person name="Ceriani C."/>
            <person name="Del Mar Angel L."/>
            <person name="du Plessis D."/>
            <person name="Fuchs T."/>
            <person name="Gasser K."/>
            <person name="Kramer D."/>
            <person name="Li W."/>
            <person name="Munsamy K."/>
            <person name="Piso A."/>
            <person name="Price J.L."/>
            <person name="Sonnekus B."/>
            <person name="Thomas C."/>
            <person name="van der Nest A."/>
            <person name="van Dijk A."/>
            <person name="van Heerden A."/>
            <person name="van Vuuren N."/>
            <person name="Yilmaz N."/>
            <person name="Duong T.A."/>
            <person name="van der Merwe N.A."/>
            <person name="Wingfield M.J."/>
            <person name="Wingfield B.D."/>
        </authorList>
    </citation>
    <scope>NUCLEOTIDE SEQUENCE [LARGE SCALE GENOMIC DNA]</scope>
    <source>
        <strain evidence="7 8">CMW 18167</strain>
    </source>
</reference>
<organism evidence="7 8">
    <name type="scientific">Paecilomyces lecythidis</name>
    <dbReference type="NCBI Taxonomy" id="3004212"/>
    <lineage>
        <taxon>Eukaryota</taxon>
        <taxon>Fungi</taxon>
        <taxon>Dikarya</taxon>
        <taxon>Ascomycota</taxon>
        <taxon>Pezizomycotina</taxon>
        <taxon>Eurotiomycetes</taxon>
        <taxon>Eurotiomycetidae</taxon>
        <taxon>Eurotiales</taxon>
        <taxon>Thermoascaceae</taxon>
        <taxon>Paecilomyces</taxon>
    </lineage>
</organism>
<dbReference type="Proteomes" id="UP001583193">
    <property type="component" value="Unassembled WGS sequence"/>
</dbReference>
<evidence type="ECO:0000256" key="6">
    <source>
        <dbReference type="ARBA" id="ARBA00023242"/>
    </source>
</evidence>
<evidence type="ECO:0000256" key="3">
    <source>
        <dbReference type="ARBA" id="ARBA00023015"/>
    </source>
</evidence>
<dbReference type="EMBL" id="JAVDPF010000011">
    <property type="protein sequence ID" value="KAL1878985.1"/>
    <property type="molecule type" value="Genomic_DNA"/>
</dbReference>
<evidence type="ECO:0000256" key="2">
    <source>
        <dbReference type="ARBA" id="ARBA00022833"/>
    </source>
</evidence>
<gene>
    <name evidence="7" type="ORF">Plec18167_004280</name>
</gene>
<keyword evidence="1" id="KW-0479">Metal-binding</keyword>
<evidence type="ECO:0000256" key="4">
    <source>
        <dbReference type="ARBA" id="ARBA00023125"/>
    </source>
</evidence>
<protein>
    <submittedName>
        <fullName evidence="7">Uncharacterized protein</fullName>
    </submittedName>
</protein>
<keyword evidence="4" id="KW-0238">DNA-binding</keyword>
<sequence>MIRLKDKSRSDWDDAHCGTYSLLQMAYATSLILVETCLDQDEMAYDNYKYLFQDIIEHAPSAISATAGHDETPSPFTFELGAGYPLFFTAQKCRDPIIRRQALALLMRTPRVEGLHRVVASAFLAVNIIAIEEDVDIGEDGRPESPCEANSAPGRGKRIGDNLVFYPNQDRSSGLHMKFKRHIKDPGGTWHLAEEIVRLNIPHKAASSLDPGAQN</sequence>
<evidence type="ECO:0000313" key="7">
    <source>
        <dbReference type="EMBL" id="KAL1878985.1"/>
    </source>
</evidence>
<dbReference type="PANTHER" id="PTHR36206">
    <property type="entry name" value="ASPERCRYPTIN BIOSYNTHESIS CLUSTER-SPECIFIC TRANSCRIPTION REGULATOR ATNN-RELATED"/>
    <property type="match status" value="1"/>
</dbReference>
<evidence type="ECO:0000256" key="1">
    <source>
        <dbReference type="ARBA" id="ARBA00022723"/>
    </source>
</evidence>